<keyword evidence="1" id="KW-0472">Membrane</keyword>
<dbReference type="InterPro" id="IPR050327">
    <property type="entry name" value="Proton-linked_MCT"/>
</dbReference>
<dbReference type="InterPro" id="IPR036259">
    <property type="entry name" value="MFS_trans_sf"/>
</dbReference>
<dbReference type="PANTHER" id="PTHR11360">
    <property type="entry name" value="MONOCARBOXYLATE TRANSPORTER"/>
    <property type="match status" value="1"/>
</dbReference>
<dbReference type="Gene3D" id="1.20.1250.20">
    <property type="entry name" value="MFS general substrate transporter like domains"/>
    <property type="match status" value="1"/>
</dbReference>
<accession>A0A9P6RAA7</accession>
<evidence type="ECO:0000256" key="1">
    <source>
        <dbReference type="SAM" id="Phobius"/>
    </source>
</evidence>
<dbReference type="PANTHER" id="PTHR11360:SF284">
    <property type="entry name" value="EG:103B4.3 PROTEIN-RELATED"/>
    <property type="match status" value="1"/>
</dbReference>
<sequence length="71" mass="7490">MEIFGPTTSAKELSWVGSLSCACIFVAAPVIVVLITRFGTTTVLAAGVLCVTTGFVAASFATTYWHLYITI</sequence>
<reference evidence="2" key="1">
    <citation type="journal article" date="2020" name="Fungal Divers.">
        <title>Resolving the Mortierellaceae phylogeny through synthesis of multi-gene phylogenetics and phylogenomics.</title>
        <authorList>
            <person name="Vandepol N."/>
            <person name="Liber J."/>
            <person name="Desiro A."/>
            <person name="Na H."/>
            <person name="Kennedy M."/>
            <person name="Barry K."/>
            <person name="Grigoriev I.V."/>
            <person name="Miller A.N."/>
            <person name="O'Donnell K."/>
            <person name="Stajich J.E."/>
            <person name="Bonito G."/>
        </authorList>
    </citation>
    <scope>NUCLEOTIDE SEQUENCE</scope>
    <source>
        <strain evidence="2">NVP60</strain>
    </source>
</reference>
<dbReference type="OrthoDB" id="5667at2759"/>
<proteinExistence type="predicted"/>
<keyword evidence="1" id="KW-1133">Transmembrane helix</keyword>
<gene>
    <name evidence="2" type="ORF">BGZ97_007570</name>
</gene>
<name>A0A9P6RAA7_9FUNG</name>
<dbReference type="SUPFAM" id="SSF103473">
    <property type="entry name" value="MFS general substrate transporter"/>
    <property type="match status" value="1"/>
</dbReference>
<keyword evidence="3" id="KW-1185">Reference proteome</keyword>
<evidence type="ECO:0000313" key="3">
    <source>
        <dbReference type="Proteomes" id="UP000823405"/>
    </source>
</evidence>
<organism evidence="2 3">
    <name type="scientific">Linnemannia gamsii</name>
    <dbReference type="NCBI Taxonomy" id="64522"/>
    <lineage>
        <taxon>Eukaryota</taxon>
        <taxon>Fungi</taxon>
        <taxon>Fungi incertae sedis</taxon>
        <taxon>Mucoromycota</taxon>
        <taxon>Mortierellomycotina</taxon>
        <taxon>Mortierellomycetes</taxon>
        <taxon>Mortierellales</taxon>
        <taxon>Mortierellaceae</taxon>
        <taxon>Linnemannia</taxon>
    </lineage>
</organism>
<protein>
    <submittedName>
        <fullName evidence="2">Uncharacterized protein</fullName>
    </submittedName>
</protein>
<evidence type="ECO:0000313" key="2">
    <source>
        <dbReference type="EMBL" id="KAG0316008.1"/>
    </source>
</evidence>
<comment type="caution">
    <text evidence="2">The sequence shown here is derived from an EMBL/GenBank/DDBJ whole genome shotgun (WGS) entry which is preliminary data.</text>
</comment>
<dbReference type="EMBL" id="JAAAIN010000338">
    <property type="protein sequence ID" value="KAG0316008.1"/>
    <property type="molecule type" value="Genomic_DNA"/>
</dbReference>
<dbReference type="AlphaFoldDB" id="A0A9P6RAA7"/>
<dbReference type="Proteomes" id="UP000823405">
    <property type="component" value="Unassembled WGS sequence"/>
</dbReference>
<feature type="transmembrane region" description="Helical" evidence="1">
    <location>
        <begin position="15"/>
        <end position="36"/>
    </location>
</feature>
<feature type="non-terminal residue" evidence="2">
    <location>
        <position position="71"/>
    </location>
</feature>
<keyword evidence="1" id="KW-0812">Transmembrane</keyword>
<feature type="transmembrane region" description="Helical" evidence="1">
    <location>
        <begin position="43"/>
        <end position="67"/>
    </location>
</feature>